<dbReference type="OrthoDB" id="10310145at2759"/>
<comment type="caution">
    <text evidence="1">The sequence shown here is derived from an EMBL/GenBank/DDBJ whole genome shotgun (WGS) entry which is preliminary data.</text>
</comment>
<name>A0A010RPZ0_9PEZI</name>
<organism evidence="1 2">
    <name type="scientific">Colletotrichum fioriniae PJ7</name>
    <dbReference type="NCBI Taxonomy" id="1445577"/>
    <lineage>
        <taxon>Eukaryota</taxon>
        <taxon>Fungi</taxon>
        <taxon>Dikarya</taxon>
        <taxon>Ascomycota</taxon>
        <taxon>Pezizomycotina</taxon>
        <taxon>Sordariomycetes</taxon>
        <taxon>Hypocreomycetidae</taxon>
        <taxon>Glomerellales</taxon>
        <taxon>Glomerellaceae</taxon>
        <taxon>Colletotrichum</taxon>
        <taxon>Colletotrichum acutatum species complex</taxon>
    </lineage>
</organism>
<sequence>MRPTPLALPTFLLTVGFDQPNPTATPSSLPSDATPWIPRAKCLHRMGDAIIAETHCGDKEILRPCFLDAPSKLPEGYITQCLLNAGCGTGHASMEDLWITVACLRTFGNDWIHLEHPDDHDVESQLGDGDLKLKREEILASEYLFSSIVA</sequence>
<dbReference type="AlphaFoldDB" id="A0A010RPZ0"/>
<protein>
    <submittedName>
        <fullName evidence="1">Uncharacterized protein</fullName>
    </submittedName>
</protein>
<gene>
    <name evidence="1" type="ORF">CFIO01_05219</name>
</gene>
<dbReference type="EMBL" id="JARH01000319">
    <property type="protein sequence ID" value="EXF82496.1"/>
    <property type="molecule type" value="Genomic_DNA"/>
</dbReference>
<evidence type="ECO:0000313" key="1">
    <source>
        <dbReference type="EMBL" id="EXF82496.1"/>
    </source>
</evidence>
<reference evidence="1 2" key="1">
    <citation type="submission" date="2014-02" db="EMBL/GenBank/DDBJ databases">
        <title>The genome sequence of Colletotrichum fioriniae PJ7.</title>
        <authorList>
            <person name="Baroncelli R."/>
            <person name="Thon M.R."/>
        </authorList>
    </citation>
    <scope>NUCLEOTIDE SEQUENCE [LARGE SCALE GENOMIC DNA]</scope>
    <source>
        <strain evidence="1 2">PJ7</strain>
    </source>
</reference>
<dbReference type="KEGG" id="cfj:CFIO01_05219"/>
<dbReference type="HOGENOM" id="CLU_1740381_0_0_1"/>
<accession>A0A010RPZ0</accession>
<dbReference type="Proteomes" id="UP000020467">
    <property type="component" value="Unassembled WGS sequence"/>
</dbReference>
<evidence type="ECO:0000313" key="2">
    <source>
        <dbReference type="Proteomes" id="UP000020467"/>
    </source>
</evidence>
<proteinExistence type="predicted"/>
<keyword evidence="2" id="KW-1185">Reference proteome</keyword>